<dbReference type="Proteomes" id="UP001066276">
    <property type="component" value="Chromosome 2_2"/>
</dbReference>
<reference evidence="2" key="1">
    <citation type="journal article" date="2022" name="bioRxiv">
        <title>Sequencing and chromosome-scale assembly of the giantPleurodeles waltlgenome.</title>
        <authorList>
            <person name="Brown T."/>
            <person name="Elewa A."/>
            <person name="Iarovenko S."/>
            <person name="Subramanian E."/>
            <person name="Araus A.J."/>
            <person name="Petzold A."/>
            <person name="Susuki M."/>
            <person name="Suzuki K.-i.T."/>
            <person name="Hayashi T."/>
            <person name="Toyoda A."/>
            <person name="Oliveira C."/>
            <person name="Osipova E."/>
            <person name="Leigh N.D."/>
            <person name="Simon A."/>
            <person name="Yun M.H."/>
        </authorList>
    </citation>
    <scope>NUCLEOTIDE SEQUENCE</scope>
    <source>
        <strain evidence="2">20211129_DDA</strain>
        <tissue evidence="2">Liver</tissue>
    </source>
</reference>
<feature type="coiled-coil region" evidence="1">
    <location>
        <begin position="107"/>
        <end position="154"/>
    </location>
</feature>
<keyword evidence="3" id="KW-1185">Reference proteome</keyword>
<protein>
    <submittedName>
        <fullName evidence="2">Uncharacterized protein</fullName>
    </submittedName>
</protein>
<accession>A0AAV7UST7</accession>
<name>A0AAV7UST7_PLEWA</name>
<evidence type="ECO:0000256" key="1">
    <source>
        <dbReference type="SAM" id="Coils"/>
    </source>
</evidence>
<comment type="caution">
    <text evidence="2">The sequence shown here is derived from an EMBL/GenBank/DDBJ whole genome shotgun (WGS) entry which is preliminary data.</text>
</comment>
<sequence length="180" mass="21038">MTERDTLSYTEDYINRLVSGSSFIEATPTIVVDALQEKITKLERIKKKFTRTQLHGHLMKEYLRSNVIPVGLQIRNEPAIFIEDPKYRTNFSFVANQCSRHWMVLGIDTALEHINNLEKEIVDLVREILDNTALTNARQALEDLEKTAEEFTYVTQKKKFDKLARDIAKYDKAYTYPYLD</sequence>
<keyword evidence="1" id="KW-0175">Coiled coil</keyword>
<dbReference type="EMBL" id="JANPWB010000004">
    <property type="protein sequence ID" value="KAJ1190682.1"/>
    <property type="molecule type" value="Genomic_DNA"/>
</dbReference>
<dbReference type="AlphaFoldDB" id="A0AAV7UST7"/>
<proteinExistence type="predicted"/>
<organism evidence="2 3">
    <name type="scientific">Pleurodeles waltl</name>
    <name type="common">Iberian ribbed newt</name>
    <dbReference type="NCBI Taxonomy" id="8319"/>
    <lineage>
        <taxon>Eukaryota</taxon>
        <taxon>Metazoa</taxon>
        <taxon>Chordata</taxon>
        <taxon>Craniata</taxon>
        <taxon>Vertebrata</taxon>
        <taxon>Euteleostomi</taxon>
        <taxon>Amphibia</taxon>
        <taxon>Batrachia</taxon>
        <taxon>Caudata</taxon>
        <taxon>Salamandroidea</taxon>
        <taxon>Salamandridae</taxon>
        <taxon>Pleurodelinae</taxon>
        <taxon>Pleurodeles</taxon>
    </lineage>
</organism>
<evidence type="ECO:0000313" key="3">
    <source>
        <dbReference type="Proteomes" id="UP001066276"/>
    </source>
</evidence>
<evidence type="ECO:0000313" key="2">
    <source>
        <dbReference type="EMBL" id="KAJ1190682.1"/>
    </source>
</evidence>
<gene>
    <name evidence="2" type="ORF">NDU88_000004</name>
</gene>